<protein>
    <recommendedName>
        <fullName evidence="3">39S ribosomal protein L52, mitochondrial</fullName>
    </recommendedName>
</protein>
<evidence type="ECO:0000313" key="2">
    <source>
        <dbReference type="Proteomes" id="UP001303046"/>
    </source>
</evidence>
<gene>
    <name evidence="1" type="primary">Necator_chrI.g2180</name>
    <name evidence="1" type="ORF">RB195_006053</name>
</gene>
<dbReference type="Proteomes" id="UP001303046">
    <property type="component" value="Unassembled WGS sequence"/>
</dbReference>
<evidence type="ECO:0000313" key="1">
    <source>
        <dbReference type="EMBL" id="KAK6728767.1"/>
    </source>
</evidence>
<sequence length="121" mass="13882">MRPSRSLLQLRNLSAAVQQTSINVKGRYQPWKKPVYVAPHVHPLEIGPDFSVIEGRTIHVTSRKQLEYKLDQIRLAKKIVQLLEEVKYMEAAHSRAEAQRLSDLQQADLLRPKPKGMDSIC</sequence>
<accession>A0ABR1BQT8</accession>
<dbReference type="InterPro" id="IPR034596">
    <property type="entry name" value="Ribosomal_mL52"/>
</dbReference>
<comment type="caution">
    <text evidence="1">The sequence shown here is derived from an EMBL/GenBank/DDBJ whole genome shotgun (WGS) entry which is preliminary data.</text>
</comment>
<evidence type="ECO:0008006" key="3">
    <source>
        <dbReference type="Google" id="ProtNLM"/>
    </source>
</evidence>
<keyword evidence="2" id="KW-1185">Reference proteome</keyword>
<organism evidence="1 2">
    <name type="scientific">Necator americanus</name>
    <name type="common">Human hookworm</name>
    <dbReference type="NCBI Taxonomy" id="51031"/>
    <lineage>
        <taxon>Eukaryota</taxon>
        <taxon>Metazoa</taxon>
        <taxon>Ecdysozoa</taxon>
        <taxon>Nematoda</taxon>
        <taxon>Chromadorea</taxon>
        <taxon>Rhabditida</taxon>
        <taxon>Rhabditina</taxon>
        <taxon>Rhabditomorpha</taxon>
        <taxon>Strongyloidea</taxon>
        <taxon>Ancylostomatidae</taxon>
        <taxon>Bunostominae</taxon>
        <taxon>Necator</taxon>
    </lineage>
</organism>
<reference evidence="1 2" key="1">
    <citation type="submission" date="2023-08" db="EMBL/GenBank/DDBJ databases">
        <title>A Necator americanus chromosomal reference genome.</title>
        <authorList>
            <person name="Ilik V."/>
            <person name="Petrzelkova K.J."/>
            <person name="Pardy F."/>
            <person name="Fuh T."/>
            <person name="Niatou-Singa F.S."/>
            <person name="Gouil Q."/>
            <person name="Baker L."/>
            <person name="Ritchie M.E."/>
            <person name="Jex A.R."/>
            <person name="Gazzola D."/>
            <person name="Li H."/>
            <person name="Toshio Fujiwara R."/>
            <person name="Zhan B."/>
            <person name="Aroian R.V."/>
            <person name="Pafco B."/>
            <person name="Schwarz E.M."/>
        </authorList>
    </citation>
    <scope>NUCLEOTIDE SEQUENCE [LARGE SCALE GENOMIC DNA]</scope>
    <source>
        <strain evidence="1 2">Aroian</strain>
        <tissue evidence="1">Whole animal</tissue>
    </source>
</reference>
<dbReference type="Pfam" id="PF18699">
    <property type="entry name" value="MRPL52"/>
    <property type="match status" value="1"/>
</dbReference>
<name>A0ABR1BQT8_NECAM</name>
<dbReference type="EMBL" id="JAVFWL010000001">
    <property type="protein sequence ID" value="KAK6728767.1"/>
    <property type="molecule type" value="Genomic_DNA"/>
</dbReference>
<proteinExistence type="predicted"/>